<evidence type="ECO:0000313" key="12">
    <source>
        <dbReference type="Ensembl" id="ENSCABP00000019539.1"/>
    </source>
</evidence>
<keyword evidence="4 8" id="KW-0833">Ubl conjugation pathway</keyword>
<evidence type="ECO:0000256" key="6">
    <source>
        <dbReference type="ARBA" id="ARBA00022807"/>
    </source>
</evidence>
<dbReference type="InterPro" id="IPR039785">
    <property type="entry name" value="MINY3/4"/>
</dbReference>
<dbReference type="InterPro" id="IPR025257">
    <property type="entry name" value="MINDY-3/4_CD"/>
</dbReference>
<dbReference type="GO" id="GO:0071108">
    <property type="term" value="P:protein K48-linked deubiquitination"/>
    <property type="evidence" value="ECO:0007669"/>
    <property type="project" value="InterPro"/>
</dbReference>
<dbReference type="Proteomes" id="UP000694404">
    <property type="component" value="Unplaced"/>
</dbReference>
<comment type="similarity">
    <text evidence="2 8">Belongs to the MINDY deubiquitinase family. FAM188 subfamily.</text>
</comment>
<evidence type="ECO:0000256" key="5">
    <source>
        <dbReference type="ARBA" id="ARBA00022801"/>
    </source>
</evidence>
<evidence type="ECO:0000256" key="9">
    <source>
        <dbReference type="SAM" id="MobiDB-lite"/>
    </source>
</evidence>
<proteinExistence type="inferred from homology"/>
<reference evidence="12" key="1">
    <citation type="submission" date="2025-08" db="UniProtKB">
        <authorList>
            <consortium name="Ensembl"/>
        </authorList>
    </citation>
    <scope>IDENTIFICATION</scope>
</reference>
<gene>
    <name evidence="12" type="primary">MINDY4</name>
</gene>
<keyword evidence="13" id="KW-1185">Reference proteome</keyword>
<comment type="function">
    <text evidence="7">Probable hydrolase that can remove 'Lys-48'-linked conjugated ubiquitin from proteins.</text>
</comment>
<dbReference type="InterPro" id="IPR059022">
    <property type="entry name" value="MINDY4_N"/>
</dbReference>
<reference evidence="12" key="2">
    <citation type="submission" date="2025-09" db="UniProtKB">
        <authorList>
            <consortium name="Ensembl"/>
        </authorList>
    </citation>
    <scope>IDENTIFICATION</scope>
</reference>
<evidence type="ECO:0000256" key="1">
    <source>
        <dbReference type="ARBA" id="ARBA00000707"/>
    </source>
</evidence>
<dbReference type="Pfam" id="PF26038">
    <property type="entry name" value="Dimer_MINDY4_N"/>
    <property type="match status" value="1"/>
</dbReference>
<evidence type="ECO:0000259" key="10">
    <source>
        <dbReference type="Pfam" id="PF13898"/>
    </source>
</evidence>
<evidence type="ECO:0000256" key="7">
    <source>
        <dbReference type="ARBA" id="ARBA00037630"/>
    </source>
</evidence>
<keyword evidence="6 8" id="KW-0788">Thiol protease</keyword>
<feature type="domain" description="MINDY4 N-terminal dimerisation" evidence="11">
    <location>
        <begin position="6"/>
        <end position="80"/>
    </location>
</feature>
<evidence type="ECO:0000256" key="2">
    <source>
        <dbReference type="ARBA" id="ARBA00011074"/>
    </source>
</evidence>
<dbReference type="GeneTree" id="ENSGT00940000159600"/>
<dbReference type="GO" id="GO:1990380">
    <property type="term" value="F:K48-linked deubiquitinase activity"/>
    <property type="evidence" value="ECO:0007669"/>
    <property type="project" value="UniProtKB-UniRule"/>
</dbReference>
<feature type="region of interest" description="Disordered" evidence="9">
    <location>
        <begin position="109"/>
        <end position="170"/>
    </location>
</feature>
<sequence length="435" mass="48323">MDNSFVEEVAASLVREFLSRKGLKKTSAIMDREFPRTALSINNRNELRNVLHLQSLYKQNKAKENPLKTILEVITNYFLEHSGTTRCITSPAASVLQAKSSQSRYIETSVNDYSDEDMHGRTVSDASKTEVFSGLSSEGDKKSKNSRDDLKITETSEEMKTTMREKQRSRSGLIVRGMMAGPTASSQEDSVKRRLLKQSSGINSTMQFKEEDHQKNSSELPTSDFQEIKGTSTESLSYLSSHNASGLKVDMEFSSKISSNSYTTSVSEKLRHTPKDTADPLAKLLSERERTKVEERKSVASFDIDTSEKTLKLSEIKNLLFGSSLCCFSEEWKIQNFTFNSVPQLKYGIVQKKAAFSGLPAGGPRSCRFGGNSAMGTQKLWDWRTSRRQATKSAEPGTSLRQAAEGCLTAVPGVAQKLEPPLDLIAQGTAHTYNK</sequence>
<evidence type="ECO:0000256" key="3">
    <source>
        <dbReference type="ARBA" id="ARBA00022670"/>
    </source>
</evidence>
<accession>A0A8C0H945</accession>
<feature type="region of interest" description="Disordered" evidence="9">
    <location>
        <begin position="200"/>
        <end position="224"/>
    </location>
</feature>
<protein>
    <recommendedName>
        <fullName evidence="8">Ubiquitin carboxyl-terminal hydrolase MINDY</fullName>
        <ecNumber evidence="8">3.4.19.12</ecNumber>
    </recommendedName>
</protein>
<evidence type="ECO:0000256" key="4">
    <source>
        <dbReference type="ARBA" id="ARBA00022786"/>
    </source>
</evidence>
<evidence type="ECO:0000259" key="11">
    <source>
        <dbReference type="Pfam" id="PF26038"/>
    </source>
</evidence>
<dbReference type="PANTHER" id="PTHR12473">
    <property type="entry name" value="UBIQUITIN CARBOXYL-TERMINAL HYDROLASE MINDY-4-RELATED"/>
    <property type="match status" value="1"/>
</dbReference>
<keyword evidence="5 8" id="KW-0378">Hydrolase</keyword>
<organism evidence="12 13">
    <name type="scientific">Chelonoidis abingdonii</name>
    <name type="common">Abingdon island giant tortoise</name>
    <name type="synonym">Testudo abingdonii</name>
    <dbReference type="NCBI Taxonomy" id="106734"/>
    <lineage>
        <taxon>Eukaryota</taxon>
        <taxon>Metazoa</taxon>
        <taxon>Chordata</taxon>
        <taxon>Craniata</taxon>
        <taxon>Vertebrata</taxon>
        <taxon>Euteleostomi</taxon>
        <taxon>Archelosauria</taxon>
        <taxon>Testudinata</taxon>
        <taxon>Testudines</taxon>
        <taxon>Cryptodira</taxon>
        <taxon>Durocryptodira</taxon>
        <taxon>Testudinoidea</taxon>
        <taxon>Testudinidae</taxon>
        <taxon>Chelonoidis</taxon>
    </lineage>
</organism>
<dbReference type="GO" id="GO:0004843">
    <property type="term" value="F:cysteine-type deubiquitinase activity"/>
    <property type="evidence" value="ECO:0007669"/>
    <property type="project" value="UniProtKB-UniRule"/>
</dbReference>
<dbReference type="EC" id="3.4.19.12" evidence="8"/>
<comment type="function">
    <text evidence="8">Hydrolase that can remove 'Lys-48'-linked conjugated ubiquitin from proteins.</text>
</comment>
<name>A0A8C0H945_CHEAB</name>
<feature type="domain" description="Deubiquitinating enzyme MINDY-3/4 conserved" evidence="10">
    <location>
        <begin position="317"/>
        <end position="359"/>
    </location>
</feature>
<dbReference type="Pfam" id="PF13898">
    <property type="entry name" value="MINDY-3_4_CD"/>
    <property type="match status" value="1"/>
</dbReference>
<dbReference type="GO" id="GO:0006508">
    <property type="term" value="P:proteolysis"/>
    <property type="evidence" value="ECO:0007669"/>
    <property type="project" value="UniProtKB-KW"/>
</dbReference>
<evidence type="ECO:0000313" key="13">
    <source>
        <dbReference type="Proteomes" id="UP000694404"/>
    </source>
</evidence>
<dbReference type="Ensembl" id="ENSCABT00000021415.1">
    <property type="protein sequence ID" value="ENSCABP00000019539.1"/>
    <property type="gene ID" value="ENSCABG00000014419.1"/>
</dbReference>
<evidence type="ECO:0000256" key="8">
    <source>
        <dbReference type="RuleBase" id="RU367088"/>
    </source>
</evidence>
<dbReference type="PANTHER" id="PTHR12473:SF8">
    <property type="entry name" value="UBIQUITIN CARBOXYL-TERMINAL HYDROLASE MINDY-4-RELATED"/>
    <property type="match status" value="1"/>
</dbReference>
<comment type="catalytic activity">
    <reaction evidence="1 8">
        <text>Thiol-dependent hydrolysis of ester, thioester, amide, peptide and isopeptide bonds formed by the C-terminal Gly of ubiquitin (a 76-residue protein attached to proteins as an intracellular targeting signal).</text>
        <dbReference type="EC" id="3.4.19.12"/>
    </reaction>
</comment>
<feature type="compositionally biased region" description="Basic and acidic residues" evidence="9">
    <location>
        <begin position="138"/>
        <end position="168"/>
    </location>
</feature>
<keyword evidence="3 8" id="KW-0645">Protease</keyword>
<dbReference type="AlphaFoldDB" id="A0A8C0H945"/>